<name>A0A1W6YRM5_9BORD</name>
<protein>
    <recommendedName>
        <fullName evidence="3">ANTAR domain-containing protein</fullName>
    </recommendedName>
</protein>
<dbReference type="Proteomes" id="UP000194151">
    <property type="component" value="Chromosome"/>
</dbReference>
<organism evidence="1 2">
    <name type="scientific">Bordetella genomosp. 8</name>
    <dbReference type="NCBI Taxonomy" id="1416806"/>
    <lineage>
        <taxon>Bacteria</taxon>
        <taxon>Pseudomonadati</taxon>
        <taxon>Pseudomonadota</taxon>
        <taxon>Betaproteobacteria</taxon>
        <taxon>Burkholderiales</taxon>
        <taxon>Alcaligenaceae</taxon>
        <taxon>Bordetella</taxon>
    </lineage>
</organism>
<dbReference type="RefSeq" id="WP_086066591.1">
    <property type="nucleotide sequence ID" value="NZ_CP021108.1"/>
</dbReference>
<reference evidence="1 2" key="1">
    <citation type="submission" date="2017-05" db="EMBL/GenBank/DDBJ databases">
        <title>Complete and WGS of Bordetella genogroups.</title>
        <authorList>
            <person name="Spilker T."/>
            <person name="LiPuma J."/>
        </authorList>
    </citation>
    <scope>NUCLEOTIDE SEQUENCE [LARGE SCALE GENOMIC DNA]</scope>
    <source>
        <strain evidence="1 2">AU19157</strain>
    </source>
</reference>
<sequence length="83" mass="9049">MPPEHIDVAEILALFGCAADEASRLRMHAELDAIQKCMLLRMRTPLRPQEFAKAKAMADASISAREILAAVDAVLSTSSRVAR</sequence>
<evidence type="ECO:0000313" key="1">
    <source>
        <dbReference type="EMBL" id="ARP83253.1"/>
    </source>
</evidence>
<dbReference type="OrthoDB" id="9865191at2"/>
<evidence type="ECO:0008006" key="3">
    <source>
        <dbReference type="Google" id="ProtNLM"/>
    </source>
</evidence>
<proteinExistence type="predicted"/>
<dbReference type="KEGG" id="bgv:CAL12_22145"/>
<dbReference type="EMBL" id="CP021108">
    <property type="protein sequence ID" value="ARP83253.1"/>
    <property type="molecule type" value="Genomic_DNA"/>
</dbReference>
<gene>
    <name evidence="1" type="ORF">CAL12_22145</name>
</gene>
<dbReference type="AlphaFoldDB" id="A0A1W6YRM5"/>
<keyword evidence="2" id="KW-1185">Reference proteome</keyword>
<evidence type="ECO:0000313" key="2">
    <source>
        <dbReference type="Proteomes" id="UP000194151"/>
    </source>
</evidence>
<dbReference type="STRING" id="1416806.CAL12_22145"/>
<accession>A0A1W6YRM5</accession>